<sequence>MIKTKVIAIFITFLAIIFTYLQATPHSRFVDDKASVTLPKLDGTIKLEQINEQNIILSGVLKKGIEKNNPDSYFILISVAKMPFSYFGISINPPSAGPWNVTTPGHVDPLIGLPLTILFENKTLDSANIKKI</sequence>
<dbReference type="EMBL" id="CAJVPZ010010336">
    <property type="protein sequence ID" value="CAG8618913.1"/>
    <property type="molecule type" value="Genomic_DNA"/>
</dbReference>
<feature type="chain" id="PRO_5040504098" evidence="1">
    <location>
        <begin position="24"/>
        <end position="132"/>
    </location>
</feature>
<evidence type="ECO:0000256" key="1">
    <source>
        <dbReference type="SAM" id="SignalP"/>
    </source>
</evidence>
<accession>A0A9N9D1E7</accession>
<protein>
    <submittedName>
        <fullName evidence="2">19023_t:CDS:1</fullName>
    </submittedName>
</protein>
<keyword evidence="3" id="KW-1185">Reference proteome</keyword>
<reference evidence="2" key="1">
    <citation type="submission" date="2021-06" db="EMBL/GenBank/DDBJ databases">
        <authorList>
            <person name="Kallberg Y."/>
            <person name="Tangrot J."/>
            <person name="Rosling A."/>
        </authorList>
    </citation>
    <scope>NUCLEOTIDE SEQUENCE</scope>
    <source>
        <strain evidence="2">IN212</strain>
    </source>
</reference>
<dbReference type="OrthoDB" id="2396538at2759"/>
<comment type="caution">
    <text evidence="2">The sequence shown here is derived from an EMBL/GenBank/DDBJ whole genome shotgun (WGS) entry which is preliminary data.</text>
</comment>
<evidence type="ECO:0000313" key="3">
    <source>
        <dbReference type="Proteomes" id="UP000789396"/>
    </source>
</evidence>
<proteinExistence type="predicted"/>
<dbReference type="Proteomes" id="UP000789396">
    <property type="component" value="Unassembled WGS sequence"/>
</dbReference>
<gene>
    <name evidence="2" type="ORF">RFULGI_LOCUS7283</name>
</gene>
<dbReference type="AlphaFoldDB" id="A0A9N9D1E7"/>
<organism evidence="2 3">
    <name type="scientific">Racocetra fulgida</name>
    <dbReference type="NCBI Taxonomy" id="60492"/>
    <lineage>
        <taxon>Eukaryota</taxon>
        <taxon>Fungi</taxon>
        <taxon>Fungi incertae sedis</taxon>
        <taxon>Mucoromycota</taxon>
        <taxon>Glomeromycotina</taxon>
        <taxon>Glomeromycetes</taxon>
        <taxon>Diversisporales</taxon>
        <taxon>Gigasporaceae</taxon>
        <taxon>Racocetra</taxon>
    </lineage>
</organism>
<evidence type="ECO:0000313" key="2">
    <source>
        <dbReference type="EMBL" id="CAG8618913.1"/>
    </source>
</evidence>
<keyword evidence="1" id="KW-0732">Signal</keyword>
<name>A0A9N9D1E7_9GLOM</name>
<feature type="signal peptide" evidence="1">
    <location>
        <begin position="1"/>
        <end position="23"/>
    </location>
</feature>